<dbReference type="GO" id="GO:0005886">
    <property type="term" value="C:plasma membrane"/>
    <property type="evidence" value="ECO:0007669"/>
    <property type="project" value="InterPro"/>
</dbReference>
<evidence type="ECO:0000256" key="5">
    <source>
        <dbReference type="SAM" id="Phobius"/>
    </source>
</evidence>
<keyword evidence="1" id="KW-1003">Cell membrane</keyword>
<keyword evidence="2 5" id="KW-0812">Transmembrane</keyword>
<feature type="transmembrane region" description="Helical" evidence="5">
    <location>
        <begin position="43"/>
        <end position="60"/>
    </location>
</feature>
<evidence type="ECO:0000313" key="8">
    <source>
        <dbReference type="Proteomes" id="UP000261812"/>
    </source>
</evidence>
<keyword evidence="4 5" id="KW-0472">Membrane</keyword>
<accession>A0A3B7MK89</accession>
<protein>
    <submittedName>
        <fullName evidence="7">DUF1049 domain-containing protein</fullName>
    </submittedName>
</protein>
<evidence type="ECO:0000313" key="7">
    <source>
        <dbReference type="EMBL" id="AXY68300.1"/>
    </source>
</evidence>
<evidence type="ECO:0000259" key="6">
    <source>
        <dbReference type="Pfam" id="PF06305"/>
    </source>
</evidence>
<dbReference type="RefSeq" id="WP_181494857.1">
    <property type="nucleotide sequence ID" value="NZ_CP032152.1"/>
</dbReference>
<proteinExistence type="predicted"/>
<dbReference type="InterPro" id="IPR010445">
    <property type="entry name" value="LapA_dom"/>
</dbReference>
<dbReference type="EMBL" id="CP032152">
    <property type="protein sequence ID" value="AXY68300.1"/>
    <property type="molecule type" value="Genomic_DNA"/>
</dbReference>
<keyword evidence="8" id="KW-1185">Reference proteome</keyword>
<dbReference type="AlphaFoldDB" id="A0A3B7MK89"/>
<keyword evidence="3 5" id="KW-1133">Transmembrane helix</keyword>
<sequence length="65" mass="7481">MRRFLLFVLWMISSGAIALFSVQNAKAVSLKFLFWQSIEMPLGLLLVFVAAIALWVPYLARPLRR</sequence>
<evidence type="ECO:0000256" key="4">
    <source>
        <dbReference type="ARBA" id="ARBA00023136"/>
    </source>
</evidence>
<gene>
    <name evidence="7" type="ORF">D3A95_09965</name>
</gene>
<dbReference type="KEGG" id="tsq:D3A95_09965"/>
<organism evidence="7 8">
    <name type="scientific">Thermosynechococcus sichuanensis E542</name>
    <dbReference type="NCBI Taxonomy" id="2016101"/>
    <lineage>
        <taxon>Bacteria</taxon>
        <taxon>Bacillati</taxon>
        <taxon>Cyanobacteriota</taxon>
        <taxon>Cyanophyceae</taxon>
        <taxon>Acaryochloridales</taxon>
        <taxon>Thermosynechococcaceae</taxon>
        <taxon>Thermosynechococcus</taxon>
        <taxon>Thermosynechococcus sichuanensis</taxon>
    </lineage>
</organism>
<dbReference type="Proteomes" id="UP000261812">
    <property type="component" value="Chromosome"/>
</dbReference>
<feature type="domain" description="Lipopolysaccharide assembly protein A" evidence="6">
    <location>
        <begin position="23"/>
        <end position="53"/>
    </location>
</feature>
<evidence type="ECO:0000256" key="3">
    <source>
        <dbReference type="ARBA" id="ARBA00022989"/>
    </source>
</evidence>
<evidence type="ECO:0000256" key="2">
    <source>
        <dbReference type="ARBA" id="ARBA00022692"/>
    </source>
</evidence>
<name>A0A3B7MK89_9CYAN</name>
<reference evidence="8" key="1">
    <citation type="submission" date="2018-09" db="EMBL/GenBank/DDBJ databases">
        <title>Complete genome sequence of thermophilic cyanobacteria strain Thermosynechococcus elongatus PKUAC-SCTE542.</title>
        <authorList>
            <person name="Liang Y."/>
            <person name="Tang J."/>
            <person name="Daroch M."/>
        </authorList>
    </citation>
    <scope>NUCLEOTIDE SEQUENCE [LARGE SCALE GENOMIC DNA]</scope>
    <source>
        <strain evidence="8">E542</strain>
    </source>
</reference>
<dbReference type="Pfam" id="PF06305">
    <property type="entry name" value="LapA_dom"/>
    <property type="match status" value="1"/>
</dbReference>
<evidence type="ECO:0000256" key="1">
    <source>
        <dbReference type="ARBA" id="ARBA00022475"/>
    </source>
</evidence>